<proteinExistence type="inferred from homology"/>
<evidence type="ECO:0000313" key="8">
    <source>
        <dbReference type="EMBL" id="MFD0985613.1"/>
    </source>
</evidence>
<protein>
    <recommendedName>
        <fullName evidence="6">Phosphofructokinase</fullName>
    </recommendedName>
</protein>
<feature type="domain" description="Carbohydrate kinase PfkB" evidence="7">
    <location>
        <begin position="26"/>
        <end position="288"/>
    </location>
</feature>
<evidence type="ECO:0000256" key="4">
    <source>
        <dbReference type="ARBA" id="ARBA00022777"/>
    </source>
</evidence>
<keyword evidence="2 6" id="KW-0808">Transferase</keyword>
<keyword evidence="4 8" id="KW-0418">Kinase</keyword>
<keyword evidence="9" id="KW-1185">Reference proteome</keyword>
<evidence type="ECO:0000256" key="6">
    <source>
        <dbReference type="PIRNR" id="PIRNR000535"/>
    </source>
</evidence>
<dbReference type="PANTHER" id="PTHR46566:SF2">
    <property type="entry name" value="ATP-DEPENDENT 6-PHOSPHOFRUCTOKINASE ISOZYME 2"/>
    <property type="match status" value="1"/>
</dbReference>
<gene>
    <name evidence="8" type="ORF">ACFQ2F_00695</name>
</gene>
<dbReference type="RefSeq" id="WP_379084218.1">
    <property type="nucleotide sequence ID" value="NZ_JBHTJO010000001.1"/>
</dbReference>
<dbReference type="SUPFAM" id="SSF53613">
    <property type="entry name" value="Ribokinase-like"/>
    <property type="match status" value="1"/>
</dbReference>
<dbReference type="InterPro" id="IPR017583">
    <property type="entry name" value="Tagatose/fructose_Pkinase"/>
</dbReference>
<accession>A0ABW3J5B8</accession>
<dbReference type="EMBL" id="JBHTJO010000001">
    <property type="protein sequence ID" value="MFD0985613.1"/>
    <property type="molecule type" value="Genomic_DNA"/>
</dbReference>
<evidence type="ECO:0000256" key="5">
    <source>
        <dbReference type="ARBA" id="ARBA00022840"/>
    </source>
</evidence>
<evidence type="ECO:0000256" key="3">
    <source>
        <dbReference type="ARBA" id="ARBA00022741"/>
    </source>
</evidence>
<comment type="similarity">
    <text evidence="1 6">Belongs to the carbohydrate kinase PfkB family.</text>
</comment>
<evidence type="ECO:0000259" key="7">
    <source>
        <dbReference type="Pfam" id="PF00294"/>
    </source>
</evidence>
<dbReference type="PANTHER" id="PTHR46566">
    <property type="entry name" value="1-PHOSPHOFRUCTOKINASE-RELATED"/>
    <property type="match status" value="1"/>
</dbReference>
<dbReference type="InterPro" id="IPR011611">
    <property type="entry name" value="PfkB_dom"/>
</dbReference>
<dbReference type="Pfam" id="PF00294">
    <property type="entry name" value="PfkB"/>
    <property type="match status" value="1"/>
</dbReference>
<keyword evidence="3" id="KW-0547">Nucleotide-binding</keyword>
<keyword evidence="5" id="KW-0067">ATP-binding</keyword>
<dbReference type="InterPro" id="IPR029056">
    <property type="entry name" value="Ribokinase-like"/>
</dbReference>
<evidence type="ECO:0000256" key="2">
    <source>
        <dbReference type="ARBA" id="ARBA00022679"/>
    </source>
</evidence>
<dbReference type="Proteomes" id="UP001597102">
    <property type="component" value="Unassembled WGS sequence"/>
</dbReference>
<reference evidence="9" key="1">
    <citation type="journal article" date="2019" name="Int. J. Syst. Evol. Microbiol.">
        <title>The Global Catalogue of Microorganisms (GCM) 10K type strain sequencing project: providing services to taxonomists for standard genome sequencing and annotation.</title>
        <authorList>
            <consortium name="The Broad Institute Genomics Platform"/>
            <consortium name="The Broad Institute Genome Sequencing Center for Infectious Disease"/>
            <person name="Wu L."/>
            <person name="Ma J."/>
        </authorList>
    </citation>
    <scope>NUCLEOTIDE SEQUENCE [LARGE SCALE GENOMIC DNA]</scope>
    <source>
        <strain evidence="9">CCUG 61697</strain>
    </source>
</reference>
<dbReference type="GO" id="GO:0016301">
    <property type="term" value="F:kinase activity"/>
    <property type="evidence" value="ECO:0007669"/>
    <property type="project" value="UniProtKB-KW"/>
</dbReference>
<evidence type="ECO:0000313" key="9">
    <source>
        <dbReference type="Proteomes" id="UP001597102"/>
    </source>
</evidence>
<organism evidence="8 9">
    <name type="scientific">Methyloligella solikamskensis</name>
    <dbReference type="NCBI Taxonomy" id="1177756"/>
    <lineage>
        <taxon>Bacteria</taxon>
        <taxon>Pseudomonadati</taxon>
        <taxon>Pseudomonadota</taxon>
        <taxon>Alphaproteobacteria</taxon>
        <taxon>Hyphomicrobiales</taxon>
        <taxon>Hyphomicrobiaceae</taxon>
        <taxon>Methyloligella</taxon>
    </lineage>
</organism>
<dbReference type="PIRSF" id="PIRSF000535">
    <property type="entry name" value="1PFK/6PFK/LacC"/>
    <property type="match status" value="1"/>
</dbReference>
<sequence>MRDICVLAPWPIFTVTIERGMEGSDEIYFHAGGQGFWVARMIANLGSRPILCGPLGGESGVVVRALVEAEGIELRPIRTERWNGGYVHDRRCGERKTVATMPPGALNRHETDDLYDTVLTAGIHSGVVVMTGVIEEDILIADFYKRLALDLSHNGVAVVADLSKEALLALDGGVTFLKVSHSELIGAGFCEKEDEESVTQGLLALKEATGATNAIVSRADQPALALLEDRLVRVTPPRFEALDHRGAGDSMTAALAVAEARELPPDEALRMAAAAGALNVTRHGLGTGKLEHIQEIAAHVLVEDLQ</sequence>
<comment type="caution">
    <text evidence="8">The sequence shown here is derived from an EMBL/GenBank/DDBJ whole genome shotgun (WGS) entry which is preliminary data.</text>
</comment>
<evidence type="ECO:0000256" key="1">
    <source>
        <dbReference type="ARBA" id="ARBA00010688"/>
    </source>
</evidence>
<dbReference type="Gene3D" id="3.40.1190.20">
    <property type="match status" value="1"/>
</dbReference>
<name>A0ABW3J5B8_9HYPH</name>